<gene>
    <name evidence="1" type="ORF">ACEU3E_15950</name>
</gene>
<accession>A0ABV4V2U6</accession>
<dbReference type="RefSeq" id="WP_373952739.1">
    <property type="nucleotide sequence ID" value="NZ_JBHDLN010000007.1"/>
</dbReference>
<dbReference type="EMBL" id="JBHDLN010000007">
    <property type="protein sequence ID" value="MFB0843674.1"/>
    <property type="molecule type" value="Genomic_DNA"/>
</dbReference>
<name>A0ABV4V2U6_9BACL</name>
<reference evidence="1 2" key="1">
    <citation type="submission" date="2024-09" db="EMBL/GenBank/DDBJ databases">
        <authorList>
            <person name="Makale K.P.P."/>
            <person name="Makhzoum A."/>
            <person name="Rantong G."/>
            <person name="Rahube T.O."/>
        </authorList>
    </citation>
    <scope>NUCLEOTIDE SEQUENCE [LARGE SCALE GENOMIC DNA]</scope>
    <source>
        <strain evidence="1 2">KM_D13</strain>
    </source>
</reference>
<comment type="caution">
    <text evidence="1">The sequence shown here is derived from an EMBL/GenBank/DDBJ whole genome shotgun (WGS) entry which is preliminary data.</text>
</comment>
<evidence type="ECO:0000313" key="2">
    <source>
        <dbReference type="Proteomes" id="UP001575622"/>
    </source>
</evidence>
<dbReference type="Proteomes" id="UP001575622">
    <property type="component" value="Unassembled WGS sequence"/>
</dbReference>
<sequence length="188" mass="21979">MEEAGRLATLIKIYTDKMEHAADYNEAHKLRYELIDRVGELEPVEVQQEIIAYISENLVTKAWVHAHEWIGSVLNHPSPAYIDYLLRILDEEDANAPHYWALDAIEYMPEEMTELAIPGLKQRIEPMNPSWCHAVIEKYFETIVWNDEGAEEFISPFVDSPNEMVAFRAKYWMETFEVEREEDAEGED</sequence>
<keyword evidence="2" id="KW-1185">Reference proteome</keyword>
<proteinExistence type="predicted"/>
<organism evidence="1 2">
    <name type="scientific">Paenibacillus oleatilyticus</name>
    <dbReference type="NCBI Taxonomy" id="2594886"/>
    <lineage>
        <taxon>Bacteria</taxon>
        <taxon>Bacillati</taxon>
        <taxon>Bacillota</taxon>
        <taxon>Bacilli</taxon>
        <taxon>Bacillales</taxon>
        <taxon>Paenibacillaceae</taxon>
        <taxon>Paenibacillus</taxon>
    </lineage>
</organism>
<evidence type="ECO:0000313" key="1">
    <source>
        <dbReference type="EMBL" id="MFB0843674.1"/>
    </source>
</evidence>
<protein>
    <submittedName>
        <fullName evidence="1">Uncharacterized protein</fullName>
    </submittedName>
</protein>